<evidence type="ECO:0000313" key="1">
    <source>
        <dbReference type="EMBL" id="KAK1891243.1"/>
    </source>
</evidence>
<protein>
    <submittedName>
        <fullName evidence="1">S-adenosylmethionine:tRNA ribosyltransferase-isomerase</fullName>
    </submittedName>
</protein>
<proteinExistence type="predicted"/>
<evidence type="ECO:0000313" key="2">
    <source>
        <dbReference type="Proteomes" id="UP001228049"/>
    </source>
</evidence>
<dbReference type="EMBL" id="JASDAP010000015">
    <property type="protein sequence ID" value="KAK1891243.1"/>
    <property type="molecule type" value="Genomic_DNA"/>
</dbReference>
<accession>A0AAD9F3B3</accession>
<organism evidence="1 2">
    <name type="scientific">Dissostichus eleginoides</name>
    <name type="common">Patagonian toothfish</name>
    <name type="synonym">Dissostichus amissus</name>
    <dbReference type="NCBI Taxonomy" id="100907"/>
    <lineage>
        <taxon>Eukaryota</taxon>
        <taxon>Metazoa</taxon>
        <taxon>Chordata</taxon>
        <taxon>Craniata</taxon>
        <taxon>Vertebrata</taxon>
        <taxon>Euteleostomi</taxon>
        <taxon>Actinopterygii</taxon>
        <taxon>Neopterygii</taxon>
        <taxon>Teleostei</taxon>
        <taxon>Neoteleostei</taxon>
        <taxon>Acanthomorphata</taxon>
        <taxon>Eupercaria</taxon>
        <taxon>Perciformes</taxon>
        <taxon>Notothenioidei</taxon>
        <taxon>Nototheniidae</taxon>
        <taxon>Dissostichus</taxon>
    </lineage>
</organism>
<comment type="caution">
    <text evidence="1">The sequence shown here is derived from an EMBL/GenBank/DDBJ whole genome shotgun (WGS) entry which is preliminary data.</text>
</comment>
<gene>
    <name evidence="1" type="ORF">KUDE01_010071</name>
</gene>
<dbReference type="AlphaFoldDB" id="A0AAD9F3B3"/>
<feature type="non-terminal residue" evidence="1">
    <location>
        <position position="1"/>
    </location>
</feature>
<sequence length="72" mass="7674">MGLVLKRGSAMPILGSVPAASRLCGNNRNVPPDPDTATELQAQSLKSILPPLLLLQACKPLAGWQRLLQQCL</sequence>
<reference evidence="1" key="1">
    <citation type="submission" date="2023-04" db="EMBL/GenBank/DDBJ databases">
        <title>Chromosome-level genome of Chaenocephalus aceratus.</title>
        <authorList>
            <person name="Park H."/>
        </authorList>
    </citation>
    <scope>NUCLEOTIDE SEQUENCE</scope>
    <source>
        <strain evidence="1">DE</strain>
        <tissue evidence="1">Muscle</tissue>
    </source>
</reference>
<dbReference type="Proteomes" id="UP001228049">
    <property type="component" value="Unassembled WGS sequence"/>
</dbReference>
<keyword evidence="2" id="KW-1185">Reference proteome</keyword>
<name>A0AAD9F3B3_DISEL</name>